<accession>A0A4P9W593</accession>
<feature type="non-terminal residue" evidence="1">
    <location>
        <position position="66"/>
    </location>
</feature>
<reference evidence="2" key="1">
    <citation type="journal article" date="2018" name="Nat. Microbiol.">
        <title>Leveraging single-cell genomics to expand the fungal tree of life.</title>
        <authorList>
            <person name="Ahrendt S.R."/>
            <person name="Quandt C.A."/>
            <person name="Ciobanu D."/>
            <person name="Clum A."/>
            <person name="Salamov A."/>
            <person name="Andreopoulos B."/>
            <person name="Cheng J.F."/>
            <person name="Woyke T."/>
            <person name="Pelin A."/>
            <person name="Henrissat B."/>
            <person name="Reynolds N.K."/>
            <person name="Benny G.L."/>
            <person name="Smith M.E."/>
            <person name="James T.Y."/>
            <person name="Grigoriev I.V."/>
        </authorList>
    </citation>
    <scope>NUCLEOTIDE SEQUENCE [LARGE SCALE GENOMIC DNA]</scope>
</reference>
<name>A0A4P9W593_9FUNG</name>
<dbReference type="EMBL" id="KZ998155">
    <property type="protein sequence ID" value="RKO86483.1"/>
    <property type="molecule type" value="Genomic_DNA"/>
</dbReference>
<organism evidence="1 2">
    <name type="scientific">Blyttiomyces helicus</name>
    <dbReference type="NCBI Taxonomy" id="388810"/>
    <lineage>
        <taxon>Eukaryota</taxon>
        <taxon>Fungi</taxon>
        <taxon>Fungi incertae sedis</taxon>
        <taxon>Chytridiomycota</taxon>
        <taxon>Chytridiomycota incertae sedis</taxon>
        <taxon>Chytridiomycetes</taxon>
        <taxon>Chytridiomycetes incertae sedis</taxon>
        <taxon>Blyttiomyces</taxon>
    </lineage>
</organism>
<dbReference type="Proteomes" id="UP000269721">
    <property type="component" value="Unassembled WGS sequence"/>
</dbReference>
<dbReference type="OrthoDB" id="16434at2759"/>
<keyword evidence="2" id="KW-1185">Reference proteome</keyword>
<protein>
    <submittedName>
        <fullName evidence="1">Uncharacterized protein</fullName>
    </submittedName>
</protein>
<sequence length="66" mass="7749">MATVIRQLWGPNPSFLRAPRKWSLFELVAHRPGRGVGLKVVPKDWDRYNDHDSYYIVSKVEFDFVS</sequence>
<dbReference type="AlphaFoldDB" id="A0A4P9W593"/>
<evidence type="ECO:0000313" key="2">
    <source>
        <dbReference type="Proteomes" id="UP000269721"/>
    </source>
</evidence>
<evidence type="ECO:0000313" key="1">
    <source>
        <dbReference type="EMBL" id="RKO86483.1"/>
    </source>
</evidence>
<gene>
    <name evidence="1" type="ORF">BDK51DRAFT_14694</name>
</gene>
<proteinExistence type="predicted"/>